<organism evidence="2 3">
    <name type="scientific">Prorocentrum cordatum</name>
    <dbReference type="NCBI Taxonomy" id="2364126"/>
    <lineage>
        <taxon>Eukaryota</taxon>
        <taxon>Sar</taxon>
        <taxon>Alveolata</taxon>
        <taxon>Dinophyceae</taxon>
        <taxon>Prorocentrales</taxon>
        <taxon>Prorocentraceae</taxon>
        <taxon>Prorocentrum</taxon>
    </lineage>
</organism>
<protein>
    <submittedName>
        <fullName evidence="2">Uncharacterized protein</fullName>
    </submittedName>
</protein>
<evidence type="ECO:0000313" key="2">
    <source>
        <dbReference type="EMBL" id="CAK0838591.1"/>
    </source>
</evidence>
<sequence>MRLVARDALLLWSSAVVCGPRAEGVRAANRGPRLADPRAAARGAGRLGVSYDQSLFPVGVAVWHNGAQVPVPVPRGLKGEQWPALYLAGCTVDWALGEEHWKQANCCPGGFSEVMPSRGLIGD</sequence>
<name>A0ABN9T0Y5_9DINO</name>
<keyword evidence="1" id="KW-0732">Signal</keyword>
<proteinExistence type="predicted"/>
<accession>A0ABN9T0Y5</accession>
<gene>
    <name evidence="2" type="ORF">PCOR1329_LOCUS34508</name>
</gene>
<dbReference type="Proteomes" id="UP001189429">
    <property type="component" value="Unassembled WGS sequence"/>
</dbReference>
<reference evidence="2" key="1">
    <citation type="submission" date="2023-10" db="EMBL/GenBank/DDBJ databases">
        <authorList>
            <person name="Chen Y."/>
            <person name="Shah S."/>
            <person name="Dougan E. K."/>
            <person name="Thang M."/>
            <person name="Chan C."/>
        </authorList>
    </citation>
    <scope>NUCLEOTIDE SEQUENCE [LARGE SCALE GENOMIC DNA]</scope>
</reference>
<keyword evidence="3" id="KW-1185">Reference proteome</keyword>
<comment type="caution">
    <text evidence="2">The sequence shown here is derived from an EMBL/GenBank/DDBJ whole genome shotgun (WGS) entry which is preliminary data.</text>
</comment>
<feature type="signal peptide" evidence="1">
    <location>
        <begin position="1"/>
        <end position="27"/>
    </location>
</feature>
<evidence type="ECO:0000313" key="3">
    <source>
        <dbReference type="Proteomes" id="UP001189429"/>
    </source>
</evidence>
<feature type="chain" id="PRO_5046453455" evidence="1">
    <location>
        <begin position="28"/>
        <end position="123"/>
    </location>
</feature>
<evidence type="ECO:0000256" key="1">
    <source>
        <dbReference type="SAM" id="SignalP"/>
    </source>
</evidence>
<dbReference type="EMBL" id="CAUYUJ010014234">
    <property type="protein sequence ID" value="CAK0838591.1"/>
    <property type="molecule type" value="Genomic_DNA"/>
</dbReference>